<accession>A0A7M1SSY4</accession>
<dbReference type="InterPro" id="IPR006842">
    <property type="entry name" value="Transposase_31"/>
</dbReference>
<dbReference type="InterPro" id="IPR010106">
    <property type="entry name" value="RpnA"/>
</dbReference>
<dbReference type="NCBIfam" id="TIGR01784">
    <property type="entry name" value="T_den_put_tspse"/>
    <property type="match status" value="1"/>
</dbReference>
<dbReference type="GO" id="GO:0006310">
    <property type="term" value="P:DNA recombination"/>
    <property type="evidence" value="ECO:0007669"/>
    <property type="project" value="TreeGrafter"/>
</dbReference>
<evidence type="ECO:0000313" key="4">
    <source>
        <dbReference type="EMBL" id="QOR69723.1"/>
    </source>
</evidence>
<dbReference type="KEGG" id="halt:IM660_13740"/>
<dbReference type="AlphaFoldDB" id="A0A7M1SSY4"/>
<dbReference type="RefSeq" id="WP_193496306.1">
    <property type="nucleotide sequence ID" value="NZ_CP063169.1"/>
</dbReference>
<dbReference type="InterPro" id="IPR051699">
    <property type="entry name" value="Rpn/YhgA-like_nuclease"/>
</dbReference>
<dbReference type="Pfam" id="PF04754">
    <property type="entry name" value="Transposase_31"/>
    <property type="match status" value="1"/>
</dbReference>
<gene>
    <name evidence="4" type="ORF">IM660_13740</name>
</gene>
<dbReference type="PANTHER" id="PTHR34611">
    <property type="match status" value="1"/>
</dbReference>
<reference evidence="4 5" key="1">
    <citation type="submission" date="2020-10" db="EMBL/GenBank/DDBJ databases">
        <title>Haloactinobacterium sp. RN3S43, a bacterium isolated from saline soil.</title>
        <authorList>
            <person name="Sun J.-Q."/>
        </authorList>
    </citation>
    <scope>NUCLEOTIDE SEQUENCE [LARGE SCALE GENOMIC DNA]</scope>
    <source>
        <strain evidence="4 5">RN3S43</strain>
    </source>
</reference>
<evidence type="ECO:0000256" key="2">
    <source>
        <dbReference type="SAM" id="MobiDB-lite"/>
    </source>
</evidence>
<feature type="compositionally biased region" description="Basic and acidic residues" evidence="2">
    <location>
        <begin position="1"/>
        <end position="21"/>
    </location>
</feature>
<comment type="similarity">
    <text evidence="1">Belongs to the Rpn/YhgA-like nuclease family.</text>
</comment>
<dbReference type="PANTHER" id="PTHR34611:SF2">
    <property type="entry name" value="INACTIVE RECOMBINATION-PROMOTING NUCLEASE-LIKE PROTEIN RPNE-RELATED"/>
    <property type="match status" value="1"/>
</dbReference>
<dbReference type="GO" id="GO:1990238">
    <property type="term" value="F:double-stranded DNA endonuclease activity"/>
    <property type="evidence" value="ECO:0007669"/>
    <property type="project" value="TreeGrafter"/>
</dbReference>
<keyword evidence="5" id="KW-1185">Reference proteome</keyword>
<dbReference type="Proteomes" id="UP000593758">
    <property type="component" value="Chromosome"/>
</dbReference>
<evidence type="ECO:0000256" key="1">
    <source>
        <dbReference type="ARBA" id="ARBA00009787"/>
    </source>
</evidence>
<feature type="region of interest" description="Disordered" evidence="2">
    <location>
        <begin position="1"/>
        <end position="36"/>
    </location>
</feature>
<evidence type="ECO:0000259" key="3">
    <source>
        <dbReference type="Pfam" id="PF04754"/>
    </source>
</evidence>
<evidence type="ECO:0000313" key="5">
    <source>
        <dbReference type="Proteomes" id="UP000593758"/>
    </source>
</evidence>
<sequence length="362" mass="40650">MPDDHHPHTEPPHANEPHTNEPRTGGPTRPESPHDAVFRGVVGRPEHAASLLRTVLPEALSARIDLDRLTQVSGSFVDARMKWRHADVLFTAPVDEREAYVYVLIEHQSRPDPLMAFRLLEYTVRIWRHHLNRHRNATRLPAVLPVVVAHNPNHPDRPWSAPTSLTDVLDLEPGTAEAMAPHLPRLEFLLDDLATVDVEALRGQPLTPEARLTLVVLRNASSDPHLKDDLQTFIEDLAAIVGRSGVNDSGEEGLLGLIMRYVLLVGQAPPEDYEALFTRIGPTAREAYMTSTADQYIQRGLEEGRVEGRVEGRGETLTRLLTQKFGPLPEHHQDRIQHASLDELDTWTDRILTAPTLNDVFR</sequence>
<proteinExistence type="inferred from homology"/>
<dbReference type="EMBL" id="CP063169">
    <property type="protein sequence ID" value="QOR69723.1"/>
    <property type="molecule type" value="Genomic_DNA"/>
</dbReference>
<organism evidence="4 5">
    <name type="scientific">Ruania alkalisoli</name>
    <dbReference type="NCBI Taxonomy" id="2779775"/>
    <lineage>
        <taxon>Bacteria</taxon>
        <taxon>Bacillati</taxon>
        <taxon>Actinomycetota</taxon>
        <taxon>Actinomycetes</taxon>
        <taxon>Micrococcales</taxon>
        <taxon>Ruaniaceae</taxon>
        <taxon>Ruania</taxon>
    </lineage>
</organism>
<name>A0A7M1SSY4_9MICO</name>
<feature type="domain" description="Transposase (putative) YhgA-like" evidence="3">
    <location>
        <begin position="32"/>
        <end position="237"/>
    </location>
</feature>
<protein>
    <submittedName>
        <fullName evidence="4">Rpn family recombination-promoting nuclease/putative transposase</fullName>
    </submittedName>
</protein>